<gene>
    <name evidence="3" type="ORF">Salat_1404200</name>
</gene>
<evidence type="ECO:0000256" key="1">
    <source>
        <dbReference type="SAM" id="MobiDB-lite"/>
    </source>
</evidence>
<reference evidence="3" key="2">
    <citation type="journal article" date="2024" name="Plant">
        <title>Genomic evolution and insights into agronomic trait innovations of Sesamum species.</title>
        <authorList>
            <person name="Miao H."/>
            <person name="Wang L."/>
            <person name="Qu L."/>
            <person name="Liu H."/>
            <person name="Sun Y."/>
            <person name="Le M."/>
            <person name="Wang Q."/>
            <person name="Wei S."/>
            <person name="Zheng Y."/>
            <person name="Lin W."/>
            <person name="Duan Y."/>
            <person name="Cao H."/>
            <person name="Xiong S."/>
            <person name="Wang X."/>
            <person name="Wei L."/>
            <person name="Li C."/>
            <person name="Ma Q."/>
            <person name="Ju M."/>
            <person name="Zhao R."/>
            <person name="Li G."/>
            <person name="Mu C."/>
            <person name="Tian Q."/>
            <person name="Mei H."/>
            <person name="Zhang T."/>
            <person name="Gao T."/>
            <person name="Zhang H."/>
        </authorList>
    </citation>
    <scope>NUCLEOTIDE SEQUENCE</scope>
    <source>
        <strain evidence="3">3651</strain>
    </source>
</reference>
<keyword evidence="2" id="KW-0732">Signal</keyword>
<evidence type="ECO:0000313" key="3">
    <source>
        <dbReference type="EMBL" id="KAK4426356.1"/>
    </source>
</evidence>
<proteinExistence type="predicted"/>
<sequence length="144" mass="15794">MSPRLLPHMFFFVLFGGWEPCPPGCLIHVVMCAVYDVNKQMAPRLPPRVRGGGRSNLEAALQGEFDNANGTSPNCPITLPILLYVLREELSQLFDPDNNTDNDVIDADRFDLNVPPPEEGWVNAPPLNARPPTADIKAGNVSNS</sequence>
<evidence type="ECO:0000256" key="2">
    <source>
        <dbReference type="SAM" id="SignalP"/>
    </source>
</evidence>
<feature type="region of interest" description="Disordered" evidence="1">
    <location>
        <begin position="117"/>
        <end position="144"/>
    </location>
</feature>
<accession>A0AAE1Y9T5</accession>
<dbReference type="EMBL" id="JACGWO010000005">
    <property type="protein sequence ID" value="KAK4426356.1"/>
    <property type="molecule type" value="Genomic_DNA"/>
</dbReference>
<reference evidence="3" key="1">
    <citation type="submission" date="2020-06" db="EMBL/GenBank/DDBJ databases">
        <authorList>
            <person name="Li T."/>
            <person name="Hu X."/>
            <person name="Zhang T."/>
            <person name="Song X."/>
            <person name="Zhang H."/>
            <person name="Dai N."/>
            <person name="Sheng W."/>
            <person name="Hou X."/>
            <person name="Wei L."/>
        </authorList>
    </citation>
    <scope>NUCLEOTIDE SEQUENCE</scope>
    <source>
        <strain evidence="3">3651</strain>
        <tissue evidence="3">Leaf</tissue>
    </source>
</reference>
<organism evidence="3 4">
    <name type="scientific">Sesamum alatum</name>
    <dbReference type="NCBI Taxonomy" id="300844"/>
    <lineage>
        <taxon>Eukaryota</taxon>
        <taxon>Viridiplantae</taxon>
        <taxon>Streptophyta</taxon>
        <taxon>Embryophyta</taxon>
        <taxon>Tracheophyta</taxon>
        <taxon>Spermatophyta</taxon>
        <taxon>Magnoliopsida</taxon>
        <taxon>eudicotyledons</taxon>
        <taxon>Gunneridae</taxon>
        <taxon>Pentapetalae</taxon>
        <taxon>asterids</taxon>
        <taxon>lamiids</taxon>
        <taxon>Lamiales</taxon>
        <taxon>Pedaliaceae</taxon>
        <taxon>Sesamum</taxon>
    </lineage>
</organism>
<keyword evidence="4" id="KW-1185">Reference proteome</keyword>
<name>A0AAE1Y9T5_9LAMI</name>
<evidence type="ECO:0000313" key="4">
    <source>
        <dbReference type="Proteomes" id="UP001293254"/>
    </source>
</evidence>
<comment type="caution">
    <text evidence="3">The sequence shown here is derived from an EMBL/GenBank/DDBJ whole genome shotgun (WGS) entry which is preliminary data.</text>
</comment>
<feature type="signal peptide" evidence="2">
    <location>
        <begin position="1"/>
        <end position="20"/>
    </location>
</feature>
<feature type="chain" id="PRO_5042087823" evidence="2">
    <location>
        <begin position="21"/>
        <end position="144"/>
    </location>
</feature>
<protein>
    <submittedName>
        <fullName evidence="3">Uncharacterized protein</fullName>
    </submittedName>
</protein>
<dbReference type="Proteomes" id="UP001293254">
    <property type="component" value="Unassembled WGS sequence"/>
</dbReference>
<dbReference type="AlphaFoldDB" id="A0AAE1Y9T5"/>